<evidence type="ECO:0000313" key="1">
    <source>
        <dbReference type="EMBL" id="CAK0794799.1"/>
    </source>
</evidence>
<feature type="non-terminal residue" evidence="1">
    <location>
        <position position="77"/>
    </location>
</feature>
<evidence type="ECO:0000313" key="2">
    <source>
        <dbReference type="Proteomes" id="UP001189429"/>
    </source>
</evidence>
<feature type="non-terminal residue" evidence="1">
    <location>
        <position position="1"/>
    </location>
</feature>
<organism evidence="1 2">
    <name type="scientific">Prorocentrum cordatum</name>
    <dbReference type="NCBI Taxonomy" id="2364126"/>
    <lineage>
        <taxon>Eukaryota</taxon>
        <taxon>Sar</taxon>
        <taxon>Alveolata</taxon>
        <taxon>Dinophyceae</taxon>
        <taxon>Prorocentrales</taxon>
        <taxon>Prorocentraceae</taxon>
        <taxon>Prorocentrum</taxon>
    </lineage>
</organism>
<protein>
    <submittedName>
        <fullName evidence="1">Uncharacterized protein</fullName>
    </submittedName>
</protein>
<dbReference type="EMBL" id="CAUYUJ010001214">
    <property type="protein sequence ID" value="CAK0794799.1"/>
    <property type="molecule type" value="Genomic_DNA"/>
</dbReference>
<gene>
    <name evidence="1" type="ORF">PCOR1329_LOCUS4665</name>
</gene>
<reference evidence="1" key="1">
    <citation type="submission" date="2023-10" db="EMBL/GenBank/DDBJ databases">
        <authorList>
            <person name="Chen Y."/>
            <person name="Shah S."/>
            <person name="Dougan E. K."/>
            <person name="Thang M."/>
            <person name="Chan C."/>
        </authorList>
    </citation>
    <scope>NUCLEOTIDE SEQUENCE [LARGE SCALE GENOMIC DNA]</scope>
</reference>
<comment type="caution">
    <text evidence="1">The sequence shown here is derived from an EMBL/GenBank/DDBJ whole genome shotgun (WGS) entry which is preliminary data.</text>
</comment>
<name>A0ABN9PTE5_9DINO</name>
<sequence>RSGYGGAGSGKSPPRSWSSAAAARAAAAPSAWCGTYHWARPGGPCCTCSPPRWWRASAWAARWRWPRGNQQITAGGF</sequence>
<proteinExistence type="predicted"/>
<keyword evidence="2" id="KW-1185">Reference proteome</keyword>
<accession>A0ABN9PTE5</accession>
<dbReference type="Proteomes" id="UP001189429">
    <property type="component" value="Unassembled WGS sequence"/>
</dbReference>